<comment type="subcellular location">
    <subcellularLocation>
        <location evidence="1 7">Cell membrane</location>
        <topology evidence="1 7">Multi-pass membrane protein</topology>
    </subcellularLocation>
</comment>
<dbReference type="Pfam" id="PF00528">
    <property type="entry name" value="BPD_transp_1"/>
    <property type="match status" value="1"/>
</dbReference>
<keyword evidence="6 7" id="KW-0472">Membrane</keyword>
<dbReference type="OrthoDB" id="9806409at2"/>
<dbReference type="GO" id="GO:0005886">
    <property type="term" value="C:plasma membrane"/>
    <property type="evidence" value="ECO:0007669"/>
    <property type="project" value="UniProtKB-SubCell"/>
</dbReference>
<dbReference type="InterPro" id="IPR045621">
    <property type="entry name" value="BPD_transp_1_N"/>
</dbReference>
<dbReference type="GO" id="GO:0055085">
    <property type="term" value="P:transmembrane transport"/>
    <property type="evidence" value="ECO:0007669"/>
    <property type="project" value="InterPro"/>
</dbReference>
<dbReference type="InterPro" id="IPR000515">
    <property type="entry name" value="MetI-like"/>
</dbReference>
<protein>
    <submittedName>
        <fullName evidence="9">ABC transporter permease</fullName>
    </submittedName>
</protein>
<dbReference type="InterPro" id="IPR035906">
    <property type="entry name" value="MetI-like_sf"/>
</dbReference>
<evidence type="ECO:0000256" key="2">
    <source>
        <dbReference type="ARBA" id="ARBA00022448"/>
    </source>
</evidence>
<feature type="transmembrane region" description="Helical" evidence="7">
    <location>
        <begin position="102"/>
        <end position="123"/>
    </location>
</feature>
<feature type="transmembrane region" description="Helical" evidence="7">
    <location>
        <begin position="12"/>
        <end position="31"/>
    </location>
</feature>
<dbReference type="PANTHER" id="PTHR43163">
    <property type="entry name" value="DIPEPTIDE TRANSPORT SYSTEM PERMEASE PROTEIN DPPB-RELATED"/>
    <property type="match status" value="1"/>
</dbReference>
<evidence type="ECO:0000313" key="10">
    <source>
        <dbReference type="Proteomes" id="UP000277766"/>
    </source>
</evidence>
<keyword evidence="3" id="KW-1003">Cell membrane</keyword>
<evidence type="ECO:0000256" key="4">
    <source>
        <dbReference type="ARBA" id="ARBA00022692"/>
    </source>
</evidence>
<dbReference type="Pfam" id="PF19300">
    <property type="entry name" value="BPD_transp_1_N"/>
    <property type="match status" value="1"/>
</dbReference>
<keyword evidence="10" id="KW-1185">Reference proteome</keyword>
<comment type="similarity">
    <text evidence="7">Belongs to the binding-protein-dependent transport system permease family.</text>
</comment>
<dbReference type="SUPFAM" id="SSF161098">
    <property type="entry name" value="MetI-like"/>
    <property type="match status" value="1"/>
</dbReference>
<evidence type="ECO:0000256" key="7">
    <source>
        <dbReference type="RuleBase" id="RU363032"/>
    </source>
</evidence>
<comment type="caution">
    <text evidence="9">The sequence shown here is derived from an EMBL/GenBank/DDBJ whole genome shotgun (WGS) entry which is preliminary data.</text>
</comment>
<dbReference type="EMBL" id="RXPE01000011">
    <property type="protein sequence ID" value="RTR27293.1"/>
    <property type="molecule type" value="Genomic_DNA"/>
</dbReference>
<dbReference type="Gene3D" id="1.10.3720.10">
    <property type="entry name" value="MetI-like"/>
    <property type="match status" value="1"/>
</dbReference>
<feature type="transmembrane region" description="Helical" evidence="7">
    <location>
        <begin position="271"/>
        <end position="295"/>
    </location>
</feature>
<dbReference type="AlphaFoldDB" id="A0A431VVR2"/>
<gene>
    <name evidence="9" type="ORF">EJ104_07000</name>
</gene>
<evidence type="ECO:0000259" key="8">
    <source>
        <dbReference type="PROSITE" id="PS50928"/>
    </source>
</evidence>
<proteinExistence type="inferred from homology"/>
<dbReference type="CDD" id="cd06261">
    <property type="entry name" value="TM_PBP2"/>
    <property type="match status" value="1"/>
</dbReference>
<dbReference type="PANTHER" id="PTHR43163:SF6">
    <property type="entry name" value="DIPEPTIDE TRANSPORT SYSTEM PERMEASE PROTEIN DPPB-RELATED"/>
    <property type="match status" value="1"/>
</dbReference>
<feature type="transmembrane region" description="Helical" evidence="7">
    <location>
        <begin position="315"/>
        <end position="339"/>
    </location>
</feature>
<accession>A0A431VVR2</accession>
<dbReference type="RefSeq" id="WP_126352038.1">
    <property type="nucleotide sequence ID" value="NZ_CP086380.1"/>
</dbReference>
<evidence type="ECO:0000256" key="1">
    <source>
        <dbReference type="ARBA" id="ARBA00004651"/>
    </source>
</evidence>
<dbReference type="PROSITE" id="PS50928">
    <property type="entry name" value="ABC_TM1"/>
    <property type="match status" value="1"/>
</dbReference>
<evidence type="ECO:0000313" key="9">
    <source>
        <dbReference type="EMBL" id="RTR27293.1"/>
    </source>
</evidence>
<dbReference type="Proteomes" id="UP000277766">
    <property type="component" value="Unassembled WGS sequence"/>
</dbReference>
<feature type="domain" description="ABC transmembrane type-1" evidence="8">
    <location>
        <begin position="96"/>
        <end position="332"/>
    </location>
</feature>
<keyword evidence="2 7" id="KW-0813">Transport</keyword>
<evidence type="ECO:0000256" key="3">
    <source>
        <dbReference type="ARBA" id="ARBA00022475"/>
    </source>
</evidence>
<keyword evidence="4 7" id="KW-0812">Transmembrane</keyword>
<keyword evidence="5 7" id="KW-1133">Transmembrane helix</keyword>
<evidence type="ECO:0000256" key="5">
    <source>
        <dbReference type="ARBA" id="ARBA00022989"/>
    </source>
</evidence>
<organism evidence="9 10">
    <name type="scientific">Deinococcus radiophilus</name>
    <dbReference type="NCBI Taxonomy" id="32062"/>
    <lineage>
        <taxon>Bacteria</taxon>
        <taxon>Thermotogati</taxon>
        <taxon>Deinococcota</taxon>
        <taxon>Deinococci</taxon>
        <taxon>Deinococcales</taxon>
        <taxon>Deinococcaceae</taxon>
        <taxon>Deinococcus</taxon>
    </lineage>
</organism>
<feature type="transmembrane region" description="Helical" evidence="7">
    <location>
        <begin position="135"/>
        <end position="160"/>
    </location>
</feature>
<evidence type="ECO:0000256" key="6">
    <source>
        <dbReference type="ARBA" id="ARBA00023136"/>
    </source>
</evidence>
<reference evidence="9 10" key="1">
    <citation type="submission" date="2018-12" db="EMBL/GenBank/DDBJ databases">
        <title>Deinococcus radiophilus ATCC 27603 genome sequencing and assembly.</title>
        <authorList>
            <person name="Maclea K.S."/>
            <person name="Maynard C.R."/>
        </authorList>
    </citation>
    <scope>NUCLEOTIDE SEQUENCE [LARGE SCALE GENOMIC DNA]</scope>
    <source>
        <strain evidence="9 10">ATCC 27603</strain>
    </source>
</reference>
<feature type="transmembrane region" description="Helical" evidence="7">
    <location>
        <begin position="209"/>
        <end position="229"/>
    </location>
</feature>
<sequence>MFNLIVKRLLQIPLIMLVLSMLVLGLTMLLTPQQRASFYVRNEQMARRIDEIIRERGLDQPFFVQYWNWLESALKGDLGFSKAVGEPVVEAIMNRLPNTVELTLYAFIPIIVLGVWLGTLSALRKDGLIDQIIRVLAVLAFSVPAFVLGIVLLAVFYGYLGWAPGPGQLVVENRLLLDQLRAAGEFQSYTGMLSIDAMLNGQWGIARDVLAHLVLPVITLSLVITASIVKLMRNSMLETLTSDFVRTARAKGLSERVVNNKHARRNALIPIINSGGFILIGLLTGSLITESIFAYPGIGSWLLTSASQMDIPAVLGYSLFVALVVVVLRTLIDIGFAVVDPRVRYD</sequence>
<name>A0A431VVR2_9DEIO</name>